<accession>A0ABU8RZK9</accession>
<reference evidence="2 3" key="1">
    <citation type="submission" date="2024-03" db="EMBL/GenBank/DDBJ databases">
        <authorList>
            <person name="Jo J.-H."/>
        </authorList>
    </citation>
    <scope>NUCLEOTIDE SEQUENCE [LARGE SCALE GENOMIC DNA]</scope>
    <source>
        <strain evidence="2 3">PS1R-30</strain>
    </source>
</reference>
<dbReference type="Gene3D" id="3.30.70.100">
    <property type="match status" value="1"/>
</dbReference>
<dbReference type="InterPro" id="IPR009799">
    <property type="entry name" value="EthD_dom"/>
</dbReference>
<keyword evidence="3" id="KW-1185">Reference proteome</keyword>
<dbReference type="RefSeq" id="WP_339588381.1">
    <property type="nucleotide sequence ID" value="NZ_JBBHJZ010000003.1"/>
</dbReference>
<feature type="domain" description="EthD" evidence="1">
    <location>
        <begin position="16"/>
        <end position="96"/>
    </location>
</feature>
<sequence>MADKTYWKILLLMKRKPGTTMAQFEDYYENHHVPLCRPYMQGIARYFRRYLTPQPHAESGTCEELPYDVISEMWFEDEATFQGTLGYITTTVMPDEVVQDELKFFHRPTMRIATVVERETDMSV</sequence>
<organism evidence="2 3">
    <name type="scientific">Novosphingobium anseongense</name>
    <dbReference type="NCBI Taxonomy" id="3133436"/>
    <lineage>
        <taxon>Bacteria</taxon>
        <taxon>Pseudomonadati</taxon>
        <taxon>Pseudomonadota</taxon>
        <taxon>Alphaproteobacteria</taxon>
        <taxon>Sphingomonadales</taxon>
        <taxon>Sphingomonadaceae</taxon>
        <taxon>Novosphingobium</taxon>
    </lineage>
</organism>
<evidence type="ECO:0000313" key="3">
    <source>
        <dbReference type="Proteomes" id="UP001361239"/>
    </source>
</evidence>
<name>A0ABU8RZK9_9SPHN</name>
<evidence type="ECO:0000259" key="1">
    <source>
        <dbReference type="Pfam" id="PF07110"/>
    </source>
</evidence>
<dbReference type="InterPro" id="IPR011008">
    <property type="entry name" value="Dimeric_a/b-barrel"/>
</dbReference>
<proteinExistence type="predicted"/>
<dbReference type="EMBL" id="JBBHJZ010000003">
    <property type="protein sequence ID" value="MEJ5978462.1"/>
    <property type="molecule type" value="Genomic_DNA"/>
</dbReference>
<comment type="caution">
    <text evidence="2">The sequence shown here is derived from an EMBL/GenBank/DDBJ whole genome shotgun (WGS) entry which is preliminary data.</text>
</comment>
<gene>
    <name evidence="2" type="ORF">WG901_17550</name>
</gene>
<dbReference type="Pfam" id="PF07110">
    <property type="entry name" value="EthD"/>
    <property type="match status" value="1"/>
</dbReference>
<dbReference type="NCBIfam" id="TIGR02118">
    <property type="entry name" value="EthD family reductase"/>
    <property type="match status" value="1"/>
</dbReference>
<evidence type="ECO:0000313" key="2">
    <source>
        <dbReference type="EMBL" id="MEJ5978462.1"/>
    </source>
</evidence>
<protein>
    <submittedName>
        <fullName evidence="2">EthD domain-containing protein</fullName>
    </submittedName>
</protein>
<dbReference type="Proteomes" id="UP001361239">
    <property type="component" value="Unassembled WGS sequence"/>
</dbReference>
<dbReference type="SUPFAM" id="SSF54909">
    <property type="entry name" value="Dimeric alpha+beta barrel"/>
    <property type="match status" value="1"/>
</dbReference>